<dbReference type="AlphaFoldDB" id="A0A388M0P2"/>
<feature type="region of interest" description="Disordered" evidence="1">
    <location>
        <begin position="136"/>
        <end position="174"/>
    </location>
</feature>
<evidence type="ECO:0000313" key="2">
    <source>
        <dbReference type="EMBL" id="GBG88140.1"/>
    </source>
</evidence>
<reference evidence="2 3" key="1">
    <citation type="journal article" date="2018" name="Cell">
        <title>The Chara Genome: Secondary Complexity and Implications for Plant Terrestrialization.</title>
        <authorList>
            <person name="Nishiyama T."/>
            <person name="Sakayama H."/>
            <person name="Vries J.D."/>
            <person name="Buschmann H."/>
            <person name="Saint-Marcoux D."/>
            <person name="Ullrich K.K."/>
            <person name="Haas F.B."/>
            <person name="Vanderstraeten L."/>
            <person name="Becker D."/>
            <person name="Lang D."/>
            <person name="Vosolsobe S."/>
            <person name="Rombauts S."/>
            <person name="Wilhelmsson P.K.I."/>
            <person name="Janitza P."/>
            <person name="Kern R."/>
            <person name="Heyl A."/>
            <person name="Rumpler F."/>
            <person name="Villalobos L.I.A.C."/>
            <person name="Clay J.M."/>
            <person name="Skokan R."/>
            <person name="Toyoda A."/>
            <person name="Suzuki Y."/>
            <person name="Kagoshima H."/>
            <person name="Schijlen E."/>
            <person name="Tajeshwar N."/>
            <person name="Catarino B."/>
            <person name="Hetherington A.J."/>
            <person name="Saltykova A."/>
            <person name="Bonnot C."/>
            <person name="Breuninger H."/>
            <person name="Symeonidi A."/>
            <person name="Radhakrishnan G.V."/>
            <person name="Van Nieuwerburgh F."/>
            <person name="Deforce D."/>
            <person name="Chang C."/>
            <person name="Karol K.G."/>
            <person name="Hedrich R."/>
            <person name="Ulvskov P."/>
            <person name="Glockner G."/>
            <person name="Delwiche C.F."/>
            <person name="Petrasek J."/>
            <person name="Van de Peer Y."/>
            <person name="Friml J."/>
            <person name="Beilby M."/>
            <person name="Dolan L."/>
            <person name="Kohara Y."/>
            <person name="Sugano S."/>
            <person name="Fujiyama A."/>
            <person name="Delaux P.-M."/>
            <person name="Quint M."/>
            <person name="TheiBen G."/>
            <person name="Hagemann M."/>
            <person name="Harholt J."/>
            <person name="Dunand C."/>
            <person name="Zachgo S."/>
            <person name="Langdale J."/>
            <person name="Maumus F."/>
            <person name="Straeten D.V.D."/>
            <person name="Gould S.B."/>
            <person name="Rensing S.A."/>
        </authorList>
    </citation>
    <scope>NUCLEOTIDE SEQUENCE [LARGE SCALE GENOMIC DNA]</scope>
    <source>
        <strain evidence="2 3">S276</strain>
    </source>
</reference>
<protein>
    <submittedName>
        <fullName evidence="2">Uncharacterized protein</fullName>
    </submittedName>
</protein>
<organism evidence="2 3">
    <name type="scientific">Chara braunii</name>
    <name type="common">Braun's stonewort</name>
    <dbReference type="NCBI Taxonomy" id="69332"/>
    <lineage>
        <taxon>Eukaryota</taxon>
        <taxon>Viridiplantae</taxon>
        <taxon>Streptophyta</taxon>
        <taxon>Charophyceae</taxon>
        <taxon>Charales</taxon>
        <taxon>Characeae</taxon>
        <taxon>Chara</taxon>
    </lineage>
</organism>
<gene>
    <name evidence="2" type="ORF">CBR_g46628</name>
</gene>
<feature type="region of interest" description="Disordered" evidence="1">
    <location>
        <begin position="501"/>
        <end position="522"/>
    </location>
</feature>
<evidence type="ECO:0000313" key="3">
    <source>
        <dbReference type="Proteomes" id="UP000265515"/>
    </source>
</evidence>
<accession>A0A388M0P2</accession>
<feature type="region of interest" description="Disordered" evidence="1">
    <location>
        <begin position="630"/>
        <end position="654"/>
    </location>
</feature>
<evidence type="ECO:0000256" key="1">
    <source>
        <dbReference type="SAM" id="MobiDB-lite"/>
    </source>
</evidence>
<dbReference type="EMBL" id="BFEA01000651">
    <property type="protein sequence ID" value="GBG88140.1"/>
    <property type="molecule type" value="Genomic_DNA"/>
</dbReference>
<comment type="caution">
    <text evidence="2">The sequence shown here is derived from an EMBL/GenBank/DDBJ whole genome shotgun (WGS) entry which is preliminary data.</text>
</comment>
<name>A0A388M0P2_CHABU</name>
<feature type="compositionally biased region" description="Polar residues" evidence="1">
    <location>
        <begin position="643"/>
        <end position="654"/>
    </location>
</feature>
<proteinExistence type="predicted"/>
<feature type="region of interest" description="Disordered" evidence="1">
    <location>
        <begin position="258"/>
        <end position="282"/>
    </location>
</feature>
<keyword evidence="3" id="KW-1185">Reference proteome</keyword>
<dbReference type="Proteomes" id="UP000265515">
    <property type="component" value="Unassembled WGS sequence"/>
</dbReference>
<dbReference type="Gramene" id="GBG88140">
    <property type="protein sequence ID" value="GBG88140"/>
    <property type="gene ID" value="CBR_g46628"/>
</dbReference>
<sequence length="780" mass="83490">MVARAHLVWSSKVEAKPTTNTGILRSRSNTMATEDTAVEPPMRLCNRALDGVKFSSTIGDECVMPQNMHYTPLTSFIHDSPWFAIGSETYEGMLPSTVLQSSPYLSPLSPGTGTWQAGSPGLSYLSDIPSSLSFDAPSPDPCSGSFSPIVSHHGDSHEFSQLTPQPRLGSHLAAGSLPGLEATAPVPLTQSSYQAMKVPAVNVCDEDVMHAANSSTAAAVTNSSSEQEGQQLAEAVIADSYNVDDSVPRSLDEQMQSRISKRAPQAVGQLSASSGEEIDSRGSSNVMDVMNRFCRDSETEIAQSTDLVEPVRKKGQTVYDGKKKTGTGRMQLKKSAKEHEGTAQEIPQEKQGLRLTRKRKSMMKRIALTGLEGHGQKKRRLLPTFTETNREIENASSSSFSEVVTGKSDEELTLNQVQELSTHQPMPHCSDEEFPVHCRDHCRPSVVRAAMVDGSDKAGALRDIAIQDQLSAMRLQDSTSFATAAGQGTGTAAASESLSLQARDPSGGLGAGGRHHLNECGGGAVERASDADRLVPRDGDSVDHVSLGNVGQMVQRDRDSSLSAPPTGRWGCSYAINDSQRLYPGEKGFRKPSALAQPQFPFSLMAASSRFLANYWSSDCSAAEHILEGSSAQDDVDGERPGLTSSQQRSETLPQETCAVKTACGGILHPREGAAMNDPRESGAVSPLSPRSCLTTLRNTVACDIPVIAKNPQVHPADMLVQNIGEWLQKASISTDGGLSKPPGLLTDVLPLARLYTFHIYATCTLHTYVALCECSASCD</sequence>